<evidence type="ECO:0000313" key="1">
    <source>
        <dbReference type="EMBL" id="ACY18650.1"/>
    </source>
</evidence>
<name>D0LLF4_HALO1</name>
<proteinExistence type="predicted"/>
<accession>D0LLF4</accession>
<keyword evidence="2" id="KW-1185">Reference proteome</keyword>
<dbReference type="KEGG" id="hoh:Hoch_6175"/>
<sequence length="83" mass="8804">MDPMTIEGATVGIRLGVPASQWIETMSAVIVDSVPPTARRKPAIPPPAIWNKASSINTRVNVEPALSAAWIRPASTAAEMPWG</sequence>
<reference evidence="1 2" key="1">
    <citation type="journal article" date="2010" name="Stand. Genomic Sci.">
        <title>Complete genome sequence of Haliangium ochraceum type strain (SMP-2).</title>
        <authorList>
            <consortium name="US DOE Joint Genome Institute (JGI-PGF)"/>
            <person name="Ivanova N."/>
            <person name="Daum C."/>
            <person name="Lang E."/>
            <person name="Abt B."/>
            <person name="Kopitz M."/>
            <person name="Saunders E."/>
            <person name="Lapidus A."/>
            <person name="Lucas S."/>
            <person name="Glavina Del Rio T."/>
            <person name="Nolan M."/>
            <person name="Tice H."/>
            <person name="Copeland A."/>
            <person name="Cheng J.F."/>
            <person name="Chen F."/>
            <person name="Bruce D."/>
            <person name="Goodwin L."/>
            <person name="Pitluck S."/>
            <person name="Mavromatis K."/>
            <person name="Pati A."/>
            <person name="Mikhailova N."/>
            <person name="Chen A."/>
            <person name="Palaniappan K."/>
            <person name="Land M."/>
            <person name="Hauser L."/>
            <person name="Chang Y.J."/>
            <person name="Jeffries C.D."/>
            <person name="Detter J.C."/>
            <person name="Brettin T."/>
            <person name="Rohde M."/>
            <person name="Goker M."/>
            <person name="Bristow J."/>
            <person name="Markowitz V."/>
            <person name="Eisen J.A."/>
            <person name="Hugenholtz P."/>
            <person name="Kyrpides N.C."/>
            <person name="Klenk H.P."/>
        </authorList>
    </citation>
    <scope>NUCLEOTIDE SEQUENCE [LARGE SCALE GENOMIC DNA]</scope>
    <source>
        <strain evidence="2">DSM 14365 / CIP 107738 / JCM 11303 / AJ 13395 / SMP-2</strain>
    </source>
</reference>
<dbReference type="AlphaFoldDB" id="D0LLF4"/>
<gene>
    <name evidence="1" type="ordered locus">Hoch_6175</name>
</gene>
<organism evidence="1 2">
    <name type="scientific">Haliangium ochraceum (strain DSM 14365 / JCM 11303 / SMP-2)</name>
    <dbReference type="NCBI Taxonomy" id="502025"/>
    <lineage>
        <taxon>Bacteria</taxon>
        <taxon>Pseudomonadati</taxon>
        <taxon>Myxococcota</taxon>
        <taxon>Polyangia</taxon>
        <taxon>Haliangiales</taxon>
        <taxon>Kofleriaceae</taxon>
        <taxon>Haliangium</taxon>
    </lineage>
</organism>
<dbReference type="HOGENOM" id="CLU_2537879_0_0_7"/>
<dbReference type="EMBL" id="CP001804">
    <property type="protein sequence ID" value="ACY18650.1"/>
    <property type="molecule type" value="Genomic_DNA"/>
</dbReference>
<dbReference type="Proteomes" id="UP000001880">
    <property type="component" value="Chromosome"/>
</dbReference>
<evidence type="ECO:0000313" key="2">
    <source>
        <dbReference type="Proteomes" id="UP000001880"/>
    </source>
</evidence>
<protein>
    <submittedName>
        <fullName evidence="1">Uncharacterized protein</fullName>
    </submittedName>
</protein>